<dbReference type="GO" id="GO:0005886">
    <property type="term" value="C:plasma membrane"/>
    <property type="evidence" value="ECO:0007669"/>
    <property type="project" value="TreeGrafter"/>
</dbReference>
<dbReference type="STRING" id="329726.AM1_5325"/>
<evidence type="ECO:0000259" key="8">
    <source>
        <dbReference type="Pfam" id="PF01794"/>
    </source>
</evidence>
<feature type="transmembrane region" description="Helical" evidence="7">
    <location>
        <begin position="12"/>
        <end position="32"/>
    </location>
</feature>
<evidence type="ECO:0000256" key="2">
    <source>
        <dbReference type="ARBA" id="ARBA00022448"/>
    </source>
</evidence>
<protein>
    <submittedName>
        <fullName evidence="9">Ferric reductase like transmembrane component family</fullName>
    </submittedName>
</protein>
<dbReference type="InterPro" id="IPR022837">
    <property type="entry name" value="MsrQ-like"/>
</dbReference>
<dbReference type="GO" id="GO:0010181">
    <property type="term" value="F:FMN binding"/>
    <property type="evidence" value="ECO:0007669"/>
    <property type="project" value="TreeGrafter"/>
</dbReference>
<evidence type="ECO:0000256" key="3">
    <source>
        <dbReference type="ARBA" id="ARBA00022692"/>
    </source>
</evidence>
<evidence type="ECO:0000256" key="5">
    <source>
        <dbReference type="ARBA" id="ARBA00023004"/>
    </source>
</evidence>
<dbReference type="GO" id="GO:0016679">
    <property type="term" value="F:oxidoreductase activity, acting on diphenols and related substances as donors"/>
    <property type="evidence" value="ECO:0007669"/>
    <property type="project" value="TreeGrafter"/>
</dbReference>
<feature type="transmembrane region" description="Helical" evidence="7">
    <location>
        <begin position="52"/>
        <end position="70"/>
    </location>
</feature>
<evidence type="ECO:0000256" key="4">
    <source>
        <dbReference type="ARBA" id="ARBA00022989"/>
    </source>
</evidence>
<keyword evidence="4 7" id="KW-1133">Transmembrane helix</keyword>
<evidence type="ECO:0000256" key="7">
    <source>
        <dbReference type="SAM" id="Phobius"/>
    </source>
</evidence>
<name>B0CAT2_ACAM1</name>
<dbReference type="Proteomes" id="UP000000268">
    <property type="component" value="Chromosome"/>
</dbReference>
<dbReference type="GO" id="GO:0020037">
    <property type="term" value="F:heme binding"/>
    <property type="evidence" value="ECO:0007669"/>
    <property type="project" value="TreeGrafter"/>
</dbReference>
<dbReference type="Pfam" id="PF01794">
    <property type="entry name" value="Ferric_reduct"/>
    <property type="match status" value="1"/>
</dbReference>
<dbReference type="PANTHER" id="PTHR36964:SF1">
    <property type="entry name" value="PROTEIN-METHIONINE-SULFOXIDE REDUCTASE HEME-BINDING SUBUNIT MSRQ"/>
    <property type="match status" value="1"/>
</dbReference>
<feature type="transmembrane region" description="Helical" evidence="7">
    <location>
        <begin position="143"/>
        <end position="163"/>
    </location>
</feature>
<evidence type="ECO:0000313" key="10">
    <source>
        <dbReference type="Proteomes" id="UP000000268"/>
    </source>
</evidence>
<dbReference type="RefSeq" id="WP_012165532.1">
    <property type="nucleotide sequence ID" value="NC_009925.1"/>
</dbReference>
<evidence type="ECO:0000313" key="9">
    <source>
        <dbReference type="EMBL" id="ABW30283.1"/>
    </source>
</evidence>
<feature type="transmembrane region" description="Helical" evidence="7">
    <location>
        <begin position="82"/>
        <end position="100"/>
    </location>
</feature>
<keyword evidence="3 7" id="KW-0812">Transmembrane</keyword>
<keyword evidence="5" id="KW-0408">Iron</keyword>
<reference evidence="9 10" key="1">
    <citation type="journal article" date="2008" name="Proc. Natl. Acad. Sci. U.S.A.">
        <title>Niche adaptation and genome expansion in the chlorophyll d-producing cyanobacterium Acaryochloris marina.</title>
        <authorList>
            <person name="Swingley W.D."/>
            <person name="Chen M."/>
            <person name="Cheung P.C."/>
            <person name="Conrad A.L."/>
            <person name="Dejesa L.C."/>
            <person name="Hao J."/>
            <person name="Honchak B.M."/>
            <person name="Karbach L.E."/>
            <person name="Kurdoglu A."/>
            <person name="Lahiri S."/>
            <person name="Mastrian S.D."/>
            <person name="Miyashita H."/>
            <person name="Page L."/>
            <person name="Ramakrishna P."/>
            <person name="Satoh S."/>
            <person name="Sattley W.M."/>
            <person name="Shimada Y."/>
            <person name="Taylor H.L."/>
            <person name="Tomo T."/>
            <person name="Tsuchiya T."/>
            <person name="Wang Z.T."/>
            <person name="Raymond J."/>
            <person name="Mimuro M."/>
            <person name="Blankenship R.E."/>
            <person name="Touchman J.W."/>
        </authorList>
    </citation>
    <scope>NUCLEOTIDE SEQUENCE [LARGE SCALE GENOMIC DNA]</scope>
    <source>
        <strain evidence="10">MBIC 11017</strain>
    </source>
</reference>
<dbReference type="OrthoDB" id="9788328at2"/>
<keyword evidence="10" id="KW-1185">Reference proteome</keyword>
<dbReference type="EMBL" id="CP000828">
    <property type="protein sequence ID" value="ABW30283.1"/>
    <property type="molecule type" value="Genomic_DNA"/>
</dbReference>
<dbReference type="HOGENOM" id="CLU_1465897_0_0_3"/>
<accession>B0CAT2</accession>
<sequence>MFRLDYPPLANWAGFSAALLYVVTLLPTILRVVFPSTKTTGIPKKLLIQRRLLGIIAFLLSVIHGYWMVSKRELDFLDLQTYWIYCQGIFTFLIFALLAITSNDWSVKKLKKSWKKLHKLTYLAMFLLLWHVIDKMWGHWTWVTPPSLFITGIITTLFVIRVIRENYVLDKSKAQSSQSKAPEATASKKD</sequence>
<dbReference type="KEGG" id="amr:AM1_5325"/>
<gene>
    <name evidence="9" type="ordered locus">AM1_5325</name>
</gene>
<organism evidence="9 10">
    <name type="scientific">Acaryochloris marina (strain MBIC 11017)</name>
    <dbReference type="NCBI Taxonomy" id="329726"/>
    <lineage>
        <taxon>Bacteria</taxon>
        <taxon>Bacillati</taxon>
        <taxon>Cyanobacteriota</taxon>
        <taxon>Cyanophyceae</taxon>
        <taxon>Acaryochloridales</taxon>
        <taxon>Acaryochloridaceae</taxon>
        <taxon>Acaryochloris</taxon>
    </lineage>
</organism>
<comment type="subcellular location">
    <subcellularLocation>
        <location evidence="1">Membrane</location>
        <topology evidence="1">Multi-pass membrane protein</topology>
    </subcellularLocation>
</comment>
<feature type="domain" description="Ferric oxidoreductase" evidence="8">
    <location>
        <begin position="14"/>
        <end position="128"/>
    </location>
</feature>
<dbReference type="eggNOG" id="COG2717">
    <property type="taxonomic scope" value="Bacteria"/>
</dbReference>
<dbReference type="AlphaFoldDB" id="B0CAT2"/>
<proteinExistence type="predicted"/>
<evidence type="ECO:0000256" key="6">
    <source>
        <dbReference type="ARBA" id="ARBA00023136"/>
    </source>
</evidence>
<keyword evidence="6 7" id="KW-0472">Membrane</keyword>
<feature type="transmembrane region" description="Helical" evidence="7">
    <location>
        <begin position="120"/>
        <end position="137"/>
    </location>
</feature>
<dbReference type="InterPro" id="IPR013130">
    <property type="entry name" value="Fe3_Rdtase_TM_dom"/>
</dbReference>
<evidence type="ECO:0000256" key="1">
    <source>
        <dbReference type="ARBA" id="ARBA00004141"/>
    </source>
</evidence>
<dbReference type="PANTHER" id="PTHR36964">
    <property type="entry name" value="PROTEIN-METHIONINE-SULFOXIDE REDUCTASE HEME-BINDING SUBUNIT MSRQ"/>
    <property type="match status" value="1"/>
</dbReference>
<keyword evidence="2" id="KW-0813">Transport</keyword>